<comment type="subcellular location">
    <subcellularLocation>
        <location evidence="1 10">Cell outer membrane</location>
        <topology evidence="1 10">Multi-pass membrane protein</topology>
    </subcellularLocation>
</comment>
<evidence type="ECO:0000256" key="10">
    <source>
        <dbReference type="PROSITE-ProRule" id="PRU01360"/>
    </source>
</evidence>
<dbReference type="Pfam" id="PF00593">
    <property type="entry name" value="TonB_dep_Rec_b-barrel"/>
    <property type="match status" value="1"/>
</dbReference>
<evidence type="ECO:0000256" key="4">
    <source>
        <dbReference type="ARBA" id="ARBA00022692"/>
    </source>
</evidence>
<proteinExistence type="inferred from homology"/>
<reference evidence="15" key="1">
    <citation type="submission" date="2020-02" db="EMBL/GenBank/DDBJ databases">
        <authorList>
            <person name="Meier V. D."/>
        </authorList>
    </citation>
    <scope>NUCLEOTIDE SEQUENCE</scope>
    <source>
        <strain evidence="15">AVDCRST_MAG89</strain>
    </source>
</reference>
<feature type="domain" description="TonB-dependent receptor plug" evidence="14">
    <location>
        <begin position="127"/>
        <end position="256"/>
    </location>
</feature>
<dbReference type="EMBL" id="CADCTV010000691">
    <property type="protein sequence ID" value="CAA9353927.1"/>
    <property type="molecule type" value="Genomic_DNA"/>
</dbReference>
<dbReference type="Pfam" id="PF07715">
    <property type="entry name" value="Plug"/>
    <property type="match status" value="1"/>
</dbReference>
<sequence>MGFPIQRKGWLRLAAVVGLLCAAPSLAAQAGTIRGTVVESGNRQPLAGATVAGGGRSTVTDAAGEFTLSDVSAGRVQVRATRLGYQAGETSVSVAAGETVRANLALAPAALGLEAIVVTGTAGVTSRRTIPNSVTTLDVAQITERTTVGDLTEVLQGRTPGVQILSNSGTPGAAADIRIRGAGSLTAVRPVIYVDGIRYSDADLGNFGASGGAVTSFSTQVTSALSFINPEDIESIEVIKGPAAATLYGAEAAGGVIQVITKKGTRGAQRTQWSAKVEYGQNQLRADLPDNFTVCTTARLTETVSATNPTPRWPGCQGQQAGYVIREESPILNDPLGVRDGDVRRLNLSVRGGGDRFSYFVSGDMDEDNGVFYNSFNNRRSVRANFTATANDKLDFQFSTNFVRNHLRLPIGDESAQGLLFLSVRGRPGRFTGFPDVFSGYPGSVGGLQANEYNNQTRSDRTTLGGTANYRPFPWFRNRVTLGLDLTRGDAQILSTPGSTDAQFGEVPEGIVAIREPEERYYTADYVGTAELPITDWLESSTSVGVNYIARRRETLTGIGRGLGAPDITTIQSAAFSSSSNTFLENKSIGYYIQEQLGFNNRLFLTGALRADDNSSFGREFDVIVYPKAGFSWVVSEEPRLESFFQRFAATQVKVRGAYGQAGRSPDPYSANQTYTVVKVTAPTATGVTTVNGIRSVGFGNPDLEPERGEEYELGFEAGFLDDRVTLDFTYYDKRTDNLLQNAAVSPSTGFISSQLTNLGNIRNTGVEFLLNLVPVQRDAFTWESRFNLATNQNELVSFGDEARIRADAAFQAYGTVQEHRVGHPIAGFWARLPLRDDAGNIKFATNNLPLMDTAFTYLGSPTPSREIGWGNTITLFRNVTLFAQLDYKGGFKVFNRKEFDRCRPAAAENCERLNDIRYFEPQSAADTAFVREVNVYRGSGVNFATGATLTNLLFAPYVEDGDFLKLRDVSISFGLPRTLLARSGASGATFTLAARNLATLWTRYSGIDPEANTYGNRSFVRVDAYAAPQNRRVTASLNINF</sequence>
<dbReference type="GO" id="GO:0030246">
    <property type="term" value="F:carbohydrate binding"/>
    <property type="evidence" value="ECO:0007669"/>
    <property type="project" value="InterPro"/>
</dbReference>
<evidence type="ECO:0000256" key="6">
    <source>
        <dbReference type="ARBA" id="ARBA00023077"/>
    </source>
</evidence>
<dbReference type="PANTHER" id="PTHR30069">
    <property type="entry name" value="TONB-DEPENDENT OUTER MEMBRANE RECEPTOR"/>
    <property type="match status" value="1"/>
</dbReference>
<dbReference type="GO" id="GO:0015344">
    <property type="term" value="F:siderophore uptake transmembrane transporter activity"/>
    <property type="evidence" value="ECO:0007669"/>
    <property type="project" value="TreeGrafter"/>
</dbReference>
<dbReference type="Gene3D" id="2.40.170.20">
    <property type="entry name" value="TonB-dependent receptor, beta-barrel domain"/>
    <property type="match status" value="1"/>
</dbReference>
<keyword evidence="5 12" id="KW-0732">Signal</keyword>
<evidence type="ECO:0000256" key="2">
    <source>
        <dbReference type="ARBA" id="ARBA00022448"/>
    </source>
</evidence>
<evidence type="ECO:0000256" key="5">
    <source>
        <dbReference type="ARBA" id="ARBA00022729"/>
    </source>
</evidence>
<evidence type="ECO:0000256" key="9">
    <source>
        <dbReference type="ARBA" id="ARBA00023237"/>
    </source>
</evidence>
<keyword evidence="8" id="KW-0675">Receptor</keyword>
<feature type="chain" id="PRO_5027121132" evidence="12">
    <location>
        <begin position="28"/>
        <end position="1042"/>
    </location>
</feature>
<evidence type="ECO:0000256" key="8">
    <source>
        <dbReference type="ARBA" id="ARBA00023170"/>
    </source>
</evidence>
<dbReference type="Pfam" id="PF13715">
    <property type="entry name" value="CarbopepD_reg_2"/>
    <property type="match status" value="1"/>
</dbReference>
<dbReference type="SUPFAM" id="SSF56935">
    <property type="entry name" value="Porins"/>
    <property type="match status" value="1"/>
</dbReference>
<evidence type="ECO:0000313" key="15">
    <source>
        <dbReference type="EMBL" id="CAA9353927.1"/>
    </source>
</evidence>
<accession>A0A6J4MC36</accession>
<keyword evidence="6 11" id="KW-0798">TonB box</keyword>
<keyword evidence="2 10" id="KW-0813">Transport</keyword>
<evidence type="ECO:0000259" key="14">
    <source>
        <dbReference type="Pfam" id="PF07715"/>
    </source>
</evidence>
<organism evidence="15">
    <name type="scientific">uncultured Gemmatimonadota bacterium</name>
    <dbReference type="NCBI Taxonomy" id="203437"/>
    <lineage>
        <taxon>Bacteria</taxon>
        <taxon>Pseudomonadati</taxon>
        <taxon>Gemmatimonadota</taxon>
        <taxon>environmental samples</taxon>
    </lineage>
</organism>
<evidence type="ECO:0000256" key="1">
    <source>
        <dbReference type="ARBA" id="ARBA00004571"/>
    </source>
</evidence>
<dbReference type="NCBIfam" id="TIGR04056">
    <property type="entry name" value="OMP_RagA_SusC"/>
    <property type="match status" value="1"/>
</dbReference>
<evidence type="ECO:0000256" key="7">
    <source>
        <dbReference type="ARBA" id="ARBA00023136"/>
    </source>
</evidence>
<dbReference type="InterPro" id="IPR013784">
    <property type="entry name" value="Carb-bd-like_fold"/>
</dbReference>
<feature type="domain" description="TonB-dependent receptor-like beta-barrel" evidence="13">
    <location>
        <begin position="438"/>
        <end position="787"/>
    </location>
</feature>
<dbReference type="GO" id="GO:0044718">
    <property type="term" value="P:siderophore transmembrane transport"/>
    <property type="evidence" value="ECO:0007669"/>
    <property type="project" value="TreeGrafter"/>
</dbReference>
<evidence type="ECO:0000259" key="13">
    <source>
        <dbReference type="Pfam" id="PF00593"/>
    </source>
</evidence>
<dbReference type="InterPro" id="IPR012910">
    <property type="entry name" value="Plug_dom"/>
</dbReference>
<name>A0A6J4MC36_9BACT</name>
<dbReference type="InterPro" id="IPR023996">
    <property type="entry name" value="TonB-dep_OMP_SusC/RagA"/>
</dbReference>
<dbReference type="InterPro" id="IPR000531">
    <property type="entry name" value="Beta-barrel_TonB"/>
</dbReference>
<dbReference type="Gene3D" id="2.60.40.1120">
    <property type="entry name" value="Carboxypeptidase-like, regulatory domain"/>
    <property type="match status" value="1"/>
</dbReference>
<dbReference type="GO" id="GO:0009279">
    <property type="term" value="C:cell outer membrane"/>
    <property type="evidence" value="ECO:0007669"/>
    <property type="project" value="UniProtKB-SubCell"/>
</dbReference>
<dbReference type="InterPro" id="IPR036942">
    <property type="entry name" value="Beta-barrel_TonB_sf"/>
</dbReference>
<dbReference type="InterPro" id="IPR037066">
    <property type="entry name" value="Plug_dom_sf"/>
</dbReference>
<feature type="signal peptide" evidence="12">
    <location>
        <begin position="1"/>
        <end position="27"/>
    </location>
</feature>
<keyword evidence="7 10" id="KW-0472">Membrane</keyword>
<evidence type="ECO:0000256" key="12">
    <source>
        <dbReference type="SAM" id="SignalP"/>
    </source>
</evidence>
<dbReference type="AlphaFoldDB" id="A0A6J4MC36"/>
<dbReference type="PANTHER" id="PTHR30069:SF29">
    <property type="entry name" value="HEMOGLOBIN AND HEMOGLOBIN-HAPTOGLOBIN-BINDING PROTEIN 1-RELATED"/>
    <property type="match status" value="1"/>
</dbReference>
<dbReference type="PROSITE" id="PS52016">
    <property type="entry name" value="TONB_DEPENDENT_REC_3"/>
    <property type="match status" value="1"/>
</dbReference>
<keyword evidence="3 10" id="KW-1134">Transmembrane beta strand</keyword>
<dbReference type="Gene3D" id="2.170.130.10">
    <property type="entry name" value="TonB-dependent receptor, plug domain"/>
    <property type="match status" value="1"/>
</dbReference>
<keyword evidence="9 10" id="KW-0998">Cell outer membrane</keyword>
<comment type="similarity">
    <text evidence="10 11">Belongs to the TonB-dependent receptor family.</text>
</comment>
<keyword evidence="4 10" id="KW-0812">Transmembrane</keyword>
<dbReference type="InterPro" id="IPR039426">
    <property type="entry name" value="TonB-dep_rcpt-like"/>
</dbReference>
<gene>
    <name evidence="15" type="ORF">AVDCRST_MAG89-3303</name>
</gene>
<evidence type="ECO:0000256" key="11">
    <source>
        <dbReference type="RuleBase" id="RU003357"/>
    </source>
</evidence>
<protein>
    <submittedName>
        <fullName evidence="15">Outer membrane TonB-dependent transporter, utilization system for glycans and polysaccharides (PUL), SusC family</fullName>
    </submittedName>
</protein>
<dbReference type="SUPFAM" id="SSF49452">
    <property type="entry name" value="Starch-binding domain-like"/>
    <property type="match status" value="1"/>
</dbReference>
<evidence type="ECO:0000256" key="3">
    <source>
        <dbReference type="ARBA" id="ARBA00022452"/>
    </source>
</evidence>